<dbReference type="Gene3D" id="3.80.10.10">
    <property type="entry name" value="Ribonuclease Inhibitor"/>
    <property type="match status" value="1"/>
</dbReference>
<dbReference type="HOGENOM" id="CLU_019609_1_0_1"/>
<dbReference type="Proteomes" id="UP000027195">
    <property type="component" value="Unassembled WGS sequence"/>
</dbReference>
<dbReference type="OrthoDB" id="3365698at2759"/>
<dbReference type="Pfam" id="PF12937">
    <property type="entry name" value="F-box-like"/>
    <property type="match status" value="1"/>
</dbReference>
<reference evidence="3" key="1">
    <citation type="journal article" date="2014" name="Proc. Natl. Acad. Sci. U.S.A.">
        <title>Extensive sampling of basidiomycete genomes demonstrates inadequacy of the white-rot/brown-rot paradigm for wood decay fungi.</title>
        <authorList>
            <person name="Riley R."/>
            <person name="Salamov A.A."/>
            <person name="Brown D.W."/>
            <person name="Nagy L.G."/>
            <person name="Floudas D."/>
            <person name="Held B.W."/>
            <person name="Levasseur A."/>
            <person name="Lombard V."/>
            <person name="Morin E."/>
            <person name="Otillar R."/>
            <person name="Lindquist E.A."/>
            <person name="Sun H."/>
            <person name="LaButti K.M."/>
            <person name="Schmutz J."/>
            <person name="Jabbour D."/>
            <person name="Luo H."/>
            <person name="Baker S.E."/>
            <person name="Pisabarro A.G."/>
            <person name="Walton J.D."/>
            <person name="Blanchette R.A."/>
            <person name="Henrissat B."/>
            <person name="Martin F."/>
            <person name="Cullen D."/>
            <person name="Hibbett D.S."/>
            <person name="Grigoriev I.V."/>
        </authorList>
    </citation>
    <scope>NUCLEOTIDE SEQUENCE [LARGE SCALE GENOMIC DNA]</scope>
    <source>
        <strain evidence="3">FD-172 SS1</strain>
    </source>
</reference>
<keyword evidence="3" id="KW-1185">Reference proteome</keyword>
<dbReference type="AlphaFoldDB" id="A0A067MMU1"/>
<gene>
    <name evidence="2" type="ORF">BOTBODRAFT_30473</name>
</gene>
<dbReference type="EMBL" id="KL198025">
    <property type="protein sequence ID" value="KDQ17098.1"/>
    <property type="molecule type" value="Genomic_DNA"/>
</dbReference>
<name>A0A067MMU1_BOTB1</name>
<dbReference type="InParanoid" id="A0A067MMU1"/>
<proteinExistence type="predicted"/>
<protein>
    <recommendedName>
        <fullName evidence="1">F-box domain-containing protein</fullName>
    </recommendedName>
</protein>
<evidence type="ECO:0000313" key="2">
    <source>
        <dbReference type="EMBL" id="KDQ17098.1"/>
    </source>
</evidence>
<dbReference type="SUPFAM" id="SSF52047">
    <property type="entry name" value="RNI-like"/>
    <property type="match status" value="1"/>
</dbReference>
<dbReference type="InterPro" id="IPR001810">
    <property type="entry name" value="F-box_dom"/>
</dbReference>
<dbReference type="PANTHER" id="PTHR13318">
    <property type="entry name" value="PARTNER OF PAIRED, ISOFORM B-RELATED"/>
    <property type="match status" value="1"/>
</dbReference>
<organism evidence="2 3">
    <name type="scientific">Botryobasidium botryosum (strain FD-172 SS1)</name>
    <dbReference type="NCBI Taxonomy" id="930990"/>
    <lineage>
        <taxon>Eukaryota</taxon>
        <taxon>Fungi</taxon>
        <taxon>Dikarya</taxon>
        <taxon>Basidiomycota</taxon>
        <taxon>Agaricomycotina</taxon>
        <taxon>Agaricomycetes</taxon>
        <taxon>Cantharellales</taxon>
        <taxon>Botryobasidiaceae</taxon>
        <taxon>Botryobasidium</taxon>
    </lineage>
</organism>
<dbReference type="GO" id="GO:0031146">
    <property type="term" value="P:SCF-dependent proteasomal ubiquitin-dependent protein catabolic process"/>
    <property type="evidence" value="ECO:0007669"/>
    <property type="project" value="TreeGrafter"/>
</dbReference>
<dbReference type="InterPro" id="IPR032675">
    <property type="entry name" value="LRR_dom_sf"/>
</dbReference>
<dbReference type="Gene3D" id="1.20.1280.50">
    <property type="match status" value="1"/>
</dbReference>
<feature type="domain" description="F-box" evidence="1">
    <location>
        <begin position="5"/>
        <end position="57"/>
    </location>
</feature>
<dbReference type="PANTHER" id="PTHR13318:SF95">
    <property type="entry name" value="F-BOX PROTEIN YLR352W"/>
    <property type="match status" value="1"/>
</dbReference>
<dbReference type="GO" id="GO:0019005">
    <property type="term" value="C:SCF ubiquitin ligase complex"/>
    <property type="evidence" value="ECO:0007669"/>
    <property type="project" value="TreeGrafter"/>
</dbReference>
<sequence length="549" mass="60243">MTAIIERVPADILLQIFEISKDQVYGDTKYCLFCFSRVCRFWRSVVQSSPILWSDIRLDVSARTVEQQAIYRLERAGETLLSIIIIFPYHYKEPGDQSAEALPVRLASIFRQTMPRWKLLALVAHLHQAQLFLDNCVGHTPNLSNLSITLYPFRGSEDPHDPPTLSVPFQRPRGTRLSLPAATLFTNCLPAYSSFGVAVTKLNIKLVAVRARSIGRIISVLASCPSLVQCDLGGSSYGTLIGELPNDVVVPLPHLVDLRVSNIPDPERLLGVLGLKALQSLCIARFHWARAMPGILRRIFQTCDSLTAIDIQQGHGGLESYDDSLTQEWIVLPSLAKFTLSANAAIYPLLRRLSLPQAQTLIIDNAPHDITHSLMSSSTQLTSAIFSMLSNEIPRHASVIPLPNLSSLVIKRSFGLLSCIFAPHLNKLTLSDGGASGPPAGSALRSLLERSDPPLQSLVLFSVGITDEDAIWCLRRSPRIETLQLHNCLISDATLRALQIPPPPEQGAGTDILLPRLKSAQITSNPRVTTQAVMAFVMSRNALPSTAIS</sequence>
<evidence type="ECO:0000259" key="1">
    <source>
        <dbReference type="Pfam" id="PF12937"/>
    </source>
</evidence>
<evidence type="ECO:0000313" key="3">
    <source>
        <dbReference type="Proteomes" id="UP000027195"/>
    </source>
</evidence>
<accession>A0A067MMU1</accession>